<evidence type="ECO:0000313" key="2">
    <source>
        <dbReference type="Proteomes" id="UP001206067"/>
    </source>
</evidence>
<organism evidence="1 2">
    <name type="scientific">Parerythrobacter lacustris</name>
    <dbReference type="NCBI Taxonomy" id="2969984"/>
    <lineage>
        <taxon>Bacteria</taxon>
        <taxon>Pseudomonadati</taxon>
        <taxon>Pseudomonadota</taxon>
        <taxon>Alphaproteobacteria</taxon>
        <taxon>Sphingomonadales</taxon>
        <taxon>Erythrobacteraceae</taxon>
        <taxon>Parerythrobacter</taxon>
    </lineage>
</organism>
<reference evidence="1 2" key="1">
    <citation type="submission" date="2022-08" db="EMBL/GenBank/DDBJ databases">
        <title>Polyphasic taxonomy analysis of Qipengyuania sp.RS5-5.</title>
        <authorList>
            <person name="Xamxidin M."/>
            <person name="Wu M."/>
        </authorList>
    </citation>
    <scope>NUCLEOTIDE SEQUENCE [LARGE SCALE GENOMIC DNA]</scope>
    <source>
        <strain evidence="1 2">RS5-5</strain>
    </source>
</reference>
<gene>
    <name evidence="1" type="ORF">NSO95_08500</name>
</gene>
<dbReference type="EMBL" id="JANKHH010000004">
    <property type="protein sequence ID" value="MCR2833986.1"/>
    <property type="molecule type" value="Genomic_DNA"/>
</dbReference>
<evidence type="ECO:0000313" key="1">
    <source>
        <dbReference type="EMBL" id="MCR2833986.1"/>
    </source>
</evidence>
<name>A0ABT1XSR7_9SPHN</name>
<dbReference type="Proteomes" id="UP001206067">
    <property type="component" value="Unassembled WGS sequence"/>
</dbReference>
<proteinExistence type="predicted"/>
<protein>
    <submittedName>
        <fullName evidence="1">Uncharacterized protein</fullName>
    </submittedName>
</protein>
<dbReference type="RefSeq" id="WP_257595764.1">
    <property type="nucleotide sequence ID" value="NZ_JANKHH010000004.1"/>
</dbReference>
<accession>A0ABT1XSR7</accession>
<sequence length="201" mass="21306">MAGVELQSGSLTFDLMGLADGPAAKPPIWRSMLGCGHEDGLADHESVVLRLGPHVAAGHSVLPIVRGWMECGQILGAALPQCRAFVWPPAMLAVGAEVFRASIRQWVDRSAFPTLSLIAFNRSLDGAIQSTGLAHFTGQELRLEPPLPWNAEEAVPVAAILAGHLALAGRLEKVEAVTAPDGGQIRLEPSANGRFVRARRG</sequence>
<comment type="caution">
    <text evidence="1">The sequence shown here is derived from an EMBL/GenBank/DDBJ whole genome shotgun (WGS) entry which is preliminary data.</text>
</comment>
<keyword evidence="2" id="KW-1185">Reference proteome</keyword>